<keyword evidence="2" id="KW-1003">Cell membrane</keyword>
<dbReference type="NCBIfam" id="TIGR00374">
    <property type="entry name" value="flippase-like domain"/>
    <property type="match status" value="1"/>
</dbReference>
<feature type="transmembrane region" description="Helical" evidence="6">
    <location>
        <begin position="266"/>
        <end position="295"/>
    </location>
</feature>
<accession>A0A1H8ZZ57</accession>
<evidence type="ECO:0000256" key="5">
    <source>
        <dbReference type="ARBA" id="ARBA00023136"/>
    </source>
</evidence>
<keyword evidence="8" id="KW-1185">Reference proteome</keyword>
<evidence type="ECO:0000256" key="2">
    <source>
        <dbReference type="ARBA" id="ARBA00022475"/>
    </source>
</evidence>
<name>A0A1H8ZZ57_9SPIR</name>
<evidence type="ECO:0000256" key="3">
    <source>
        <dbReference type="ARBA" id="ARBA00022692"/>
    </source>
</evidence>
<dbReference type="GO" id="GO:0005886">
    <property type="term" value="C:plasma membrane"/>
    <property type="evidence" value="ECO:0007669"/>
    <property type="project" value="UniProtKB-SubCell"/>
</dbReference>
<keyword evidence="4 6" id="KW-1133">Transmembrane helix</keyword>
<feature type="transmembrane region" description="Helical" evidence="6">
    <location>
        <begin position="156"/>
        <end position="176"/>
    </location>
</feature>
<dbReference type="RefSeq" id="WP_074639938.1">
    <property type="nucleotide sequence ID" value="NZ_FOFU01000001.1"/>
</dbReference>
<feature type="transmembrane region" description="Helical" evidence="6">
    <location>
        <begin position="5"/>
        <end position="24"/>
    </location>
</feature>
<evidence type="ECO:0000256" key="4">
    <source>
        <dbReference type="ARBA" id="ARBA00022989"/>
    </source>
</evidence>
<dbReference type="OrthoDB" id="9810654at2"/>
<keyword evidence="5 6" id="KW-0472">Membrane</keyword>
<dbReference type="PANTHER" id="PTHR39087">
    <property type="entry name" value="UPF0104 MEMBRANE PROTEIN MJ1595"/>
    <property type="match status" value="1"/>
</dbReference>
<dbReference type="STRING" id="163.SAMN04487775_10863"/>
<keyword evidence="3 6" id="KW-0812">Transmembrane</keyword>
<dbReference type="Pfam" id="PF03706">
    <property type="entry name" value="LPG_synthase_TM"/>
    <property type="match status" value="1"/>
</dbReference>
<protein>
    <recommendedName>
        <fullName evidence="9">Lysylphosphatidylglycerol synthase TM region</fullName>
    </recommendedName>
</protein>
<evidence type="ECO:0008006" key="9">
    <source>
        <dbReference type="Google" id="ProtNLM"/>
    </source>
</evidence>
<dbReference type="PANTHER" id="PTHR39087:SF2">
    <property type="entry name" value="UPF0104 MEMBRANE PROTEIN MJ1595"/>
    <property type="match status" value="1"/>
</dbReference>
<proteinExistence type="predicted"/>
<dbReference type="InterPro" id="IPR022791">
    <property type="entry name" value="L-PG_synthase/AglD"/>
</dbReference>
<reference evidence="7 8" key="1">
    <citation type="submission" date="2016-10" db="EMBL/GenBank/DDBJ databases">
        <authorList>
            <person name="de Groot N.N."/>
        </authorList>
    </citation>
    <scope>NUCLEOTIDE SEQUENCE [LARGE SCALE GENOMIC DNA]</scope>
    <source>
        <strain evidence="7 8">B25</strain>
    </source>
</reference>
<feature type="transmembrane region" description="Helical" evidence="6">
    <location>
        <begin position="44"/>
        <end position="67"/>
    </location>
</feature>
<feature type="transmembrane region" description="Helical" evidence="6">
    <location>
        <begin position="234"/>
        <end position="254"/>
    </location>
</feature>
<feature type="transmembrane region" description="Helical" evidence="6">
    <location>
        <begin position="79"/>
        <end position="97"/>
    </location>
</feature>
<dbReference type="Proteomes" id="UP000182360">
    <property type="component" value="Unassembled WGS sequence"/>
</dbReference>
<feature type="transmembrane region" description="Helical" evidence="6">
    <location>
        <begin position="315"/>
        <end position="335"/>
    </location>
</feature>
<gene>
    <name evidence="7" type="ORF">SAMN04487977_101126</name>
</gene>
<evidence type="ECO:0000313" key="7">
    <source>
        <dbReference type="EMBL" id="SEP69028.1"/>
    </source>
</evidence>
<sequence length="348" mass="39165">MKKKVLWAVITTILSVLTIYTLFYNSGLSLTELWQDIKEASPLWLVPAALCMLGFIFFEGRSLVLILRTLGYPAKKRRGFLYASADIYFSSITPSATGGQPASAYFMHKDGVTAVEVTVSLILNLTMYTLAIITLGLISLIFFPRIFIDFPLPCKIMILIGILAMGLLTAFFIILLKKQSILLKFGNLIIKIIHKLHFKNTAERFKLKLDTMIENYNECVITLAGKKRLLVKTYLLNLMQRTAQILVTVFCYYAMHGNLANGLKIFVIQTYIVMGSNFIPVPGAVGISEFLMYLGYSMLLSEEGAYTLAILSRGISFYTCSIISIFTVILGYIMIRLRSNKRKKEGIK</sequence>
<dbReference type="AlphaFoldDB" id="A0A1H8ZZ57"/>
<evidence type="ECO:0000313" key="8">
    <source>
        <dbReference type="Proteomes" id="UP000182360"/>
    </source>
</evidence>
<feature type="transmembrane region" description="Helical" evidence="6">
    <location>
        <begin position="117"/>
        <end position="144"/>
    </location>
</feature>
<evidence type="ECO:0000256" key="1">
    <source>
        <dbReference type="ARBA" id="ARBA00004651"/>
    </source>
</evidence>
<dbReference type="EMBL" id="FOFU01000001">
    <property type="protein sequence ID" value="SEP69028.1"/>
    <property type="molecule type" value="Genomic_DNA"/>
</dbReference>
<comment type="subcellular location">
    <subcellularLocation>
        <location evidence="1">Cell membrane</location>
        <topology evidence="1">Multi-pass membrane protein</topology>
    </subcellularLocation>
</comment>
<organism evidence="7 8">
    <name type="scientific">Treponema bryantii</name>
    <dbReference type="NCBI Taxonomy" id="163"/>
    <lineage>
        <taxon>Bacteria</taxon>
        <taxon>Pseudomonadati</taxon>
        <taxon>Spirochaetota</taxon>
        <taxon>Spirochaetia</taxon>
        <taxon>Spirochaetales</taxon>
        <taxon>Treponemataceae</taxon>
        <taxon>Treponema</taxon>
    </lineage>
</organism>
<evidence type="ECO:0000256" key="6">
    <source>
        <dbReference type="SAM" id="Phobius"/>
    </source>
</evidence>